<dbReference type="PROSITE" id="PS01229">
    <property type="entry name" value="COF_2"/>
    <property type="match status" value="1"/>
</dbReference>
<organism evidence="1 2">
    <name type="scientific">Clostridium fallax</name>
    <dbReference type="NCBI Taxonomy" id="1533"/>
    <lineage>
        <taxon>Bacteria</taxon>
        <taxon>Bacillati</taxon>
        <taxon>Bacillota</taxon>
        <taxon>Clostridia</taxon>
        <taxon>Eubacteriales</taxon>
        <taxon>Clostridiaceae</taxon>
        <taxon>Clostridium</taxon>
    </lineage>
</organism>
<gene>
    <name evidence="1" type="ORF">SAMN05443638_12032</name>
</gene>
<keyword evidence="2" id="KW-1185">Reference proteome</keyword>
<dbReference type="AlphaFoldDB" id="A0A1M4XS96"/>
<dbReference type="Pfam" id="PF08282">
    <property type="entry name" value="Hydrolase_3"/>
    <property type="match status" value="1"/>
</dbReference>
<dbReference type="NCBIfam" id="TIGR01484">
    <property type="entry name" value="HAD-SF-IIB"/>
    <property type="match status" value="1"/>
</dbReference>
<name>A0A1M4XS96_9CLOT</name>
<dbReference type="GO" id="GO:0005829">
    <property type="term" value="C:cytosol"/>
    <property type="evidence" value="ECO:0007669"/>
    <property type="project" value="TreeGrafter"/>
</dbReference>
<dbReference type="SFLD" id="SFLDS00003">
    <property type="entry name" value="Haloacid_Dehalogenase"/>
    <property type="match status" value="1"/>
</dbReference>
<dbReference type="Proteomes" id="UP000184035">
    <property type="component" value="Unassembled WGS sequence"/>
</dbReference>
<dbReference type="InterPro" id="IPR036412">
    <property type="entry name" value="HAD-like_sf"/>
</dbReference>
<protein>
    <recommendedName>
        <fullName evidence="3">Sugar-phosphatase</fullName>
    </recommendedName>
</protein>
<accession>A0A1M4XS96</accession>
<dbReference type="InterPro" id="IPR023214">
    <property type="entry name" value="HAD_sf"/>
</dbReference>
<dbReference type="PANTHER" id="PTHR10000">
    <property type="entry name" value="PHOSPHOSERINE PHOSPHATASE"/>
    <property type="match status" value="1"/>
</dbReference>
<dbReference type="CDD" id="cd07516">
    <property type="entry name" value="HAD_Pase"/>
    <property type="match status" value="1"/>
</dbReference>
<proteinExistence type="predicted"/>
<dbReference type="GO" id="GO:0016791">
    <property type="term" value="F:phosphatase activity"/>
    <property type="evidence" value="ECO:0007669"/>
    <property type="project" value="UniProtKB-ARBA"/>
</dbReference>
<dbReference type="GO" id="GO:0000287">
    <property type="term" value="F:magnesium ion binding"/>
    <property type="evidence" value="ECO:0007669"/>
    <property type="project" value="TreeGrafter"/>
</dbReference>
<sequence>MYKLIALDMDGTLLKEDKTISEKTKEAIKKAKEKGVKVVLASGRPLEGLERYLEELELYGEDDYVICYNGSQVQKTKSKKIITTRGLRGEDFKKLYKLSRELDVNMHAFSKDGKLITPIKTKYTELEGRINGIPVVEINVDEVNDNDEIVKVMLVDEPEELEKALKKLPQDIFKKYTVVRSAPFFSEFLNPEANKGSGVKALCDHLNIKPQEVITVGDAGNDTHMIEFAGLGVAMGNAFEELKEKANYITKTNEEDGVAHVINKFILEA</sequence>
<evidence type="ECO:0000313" key="1">
    <source>
        <dbReference type="EMBL" id="SHE96318.1"/>
    </source>
</evidence>
<dbReference type="STRING" id="1533.SAMN05443638_12032"/>
<dbReference type="SFLD" id="SFLDG01144">
    <property type="entry name" value="C2.B.4:_PGP_Like"/>
    <property type="match status" value="1"/>
</dbReference>
<dbReference type="SFLD" id="SFLDG01140">
    <property type="entry name" value="C2.B:_Phosphomannomutase_and_P"/>
    <property type="match status" value="1"/>
</dbReference>
<dbReference type="NCBIfam" id="NF007806">
    <property type="entry name" value="PRK10513.1"/>
    <property type="match status" value="1"/>
</dbReference>
<evidence type="ECO:0000313" key="2">
    <source>
        <dbReference type="Proteomes" id="UP000184035"/>
    </source>
</evidence>
<dbReference type="Gene3D" id="3.30.1240.10">
    <property type="match status" value="1"/>
</dbReference>
<dbReference type="RefSeq" id="WP_072896809.1">
    <property type="nucleotide sequence ID" value="NZ_FQVM01000020.1"/>
</dbReference>
<dbReference type="InterPro" id="IPR000150">
    <property type="entry name" value="Cof"/>
</dbReference>
<dbReference type="OrthoDB" id="9781413at2"/>
<dbReference type="NCBIfam" id="TIGR00099">
    <property type="entry name" value="Cof-subfamily"/>
    <property type="match status" value="1"/>
</dbReference>
<dbReference type="EMBL" id="FQVM01000020">
    <property type="protein sequence ID" value="SHE96318.1"/>
    <property type="molecule type" value="Genomic_DNA"/>
</dbReference>
<evidence type="ECO:0008006" key="3">
    <source>
        <dbReference type="Google" id="ProtNLM"/>
    </source>
</evidence>
<dbReference type="InterPro" id="IPR006379">
    <property type="entry name" value="HAD-SF_hydro_IIB"/>
</dbReference>
<dbReference type="PANTHER" id="PTHR10000:SF8">
    <property type="entry name" value="HAD SUPERFAMILY HYDROLASE-LIKE, TYPE 3"/>
    <property type="match status" value="1"/>
</dbReference>
<dbReference type="Gene3D" id="3.40.50.1000">
    <property type="entry name" value="HAD superfamily/HAD-like"/>
    <property type="match status" value="1"/>
</dbReference>
<dbReference type="SUPFAM" id="SSF56784">
    <property type="entry name" value="HAD-like"/>
    <property type="match status" value="1"/>
</dbReference>
<reference evidence="1 2" key="1">
    <citation type="submission" date="2016-11" db="EMBL/GenBank/DDBJ databases">
        <authorList>
            <person name="Jaros S."/>
            <person name="Januszkiewicz K."/>
            <person name="Wedrychowicz H."/>
        </authorList>
    </citation>
    <scope>NUCLEOTIDE SEQUENCE [LARGE SCALE GENOMIC DNA]</scope>
    <source>
        <strain evidence="1 2">DSM 2631</strain>
    </source>
</reference>